<dbReference type="AlphaFoldDB" id="A0A150RBF1"/>
<dbReference type="InterPro" id="IPR014867">
    <property type="entry name" value="Spore_coat_CotH_CotH2/3/7"/>
</dbReference>
<feature type="signal peptide" evidence="1">
    <location>
        <begin position="1"/>
        <end position="33"/>
    </location>
</feature>
<dbReference type="EMBL" id="JEMB01002886">
    <property type="protein sequence ID" value="KYF77540.1"/>
    <property type="molecule type" value="Genomic_DNA"/>
</dbReference>
<keyword evidence="1" id="KW-0732">Signal</keyword>
<feature type="chain" id="PRO_5007567943" evidence="1">
    <location>
        <begin position="34"/>
        <end position="571"/>
    </location>
</feature>
<evidence type="ECO:0000256" key="1">
    <source>
        <dbReference type="SAM" id="SignalP"/>
    </source>
</evidence>
<comment type="caution">
    <text evidence="3">The sequence shown here is derived from an EMBL/GenBank/DDBJ whole genome shotgun (WGS) entry which is preliminary data.</text>
</comment>
<evidence type="ECO:0000259" key="2">
    <source>
        <dbReference type="Pfam" id="PF13290"/>
    </source>
</evidence>
<organism evidence="3 4">
    <name type="scientific">Sorangium cellulosum</name>
    <name type="common">Polyangium cellulosum</name>
    <dbReference type="NCBI Taxonomy" id="56"/>
    <lineage>
        <taxon>Bacteria</taxon>
        <taxon>Pseudomonadati</taxon>
        <taxon>Myxococcota</taxon>
        <taxon>Polyangia</taxon>
        <taxon>Polyangiales</taxon>
        <taxon>Polyangiaceae</taxon>
        <taxon>Sorangium</taxon>
    </lineage>
</organism>
<keyword evidence="3" id="KW-0946">Virion</keyword>
<reference evidence="3 4" key="1">
    <citation type="submission" date="2014-02" db="EMBL/GenBank/DDBJ databases">
        <title>The small core and large imbalanced accessory genome model reveals a collaborative survival strategy of Sorangium cellulosum strains in nature.</title>
        <authorList>
            <person name="Han K."/>
            <person name="Peng R."/>
            <person name="Blom J."/>
            <person name="Li Y.-Z."/>
        </authorList>
    </citation>
    <scope>NUCLEOTIDE SEQUENCE [LARGE SCALE GENOMIC DNA]</scope>
    <source>
        <strain evidence="3 4">So0011-07</strain>
    </source>
</reference>
<accession>A0A150RBF1</accession>
<feature type="domain" description="GH29D-like beta-sandwich" evidence="2">
    <location>
        <begin position="60"/>
        <end position="126"/>
    </location>
</feature>
<gene>
    <name evidence="3" type="ORF">BE17_13530</name>
</gene>
<dbReference type="Pfam" id="PF13290">
    <property type="entry name" value="CHB_HEX_C_1"/>
    <property type="match status" value="1"/>
</dbReference>
<keyword evidence="3" id="KW-0167">Capsid protein</keyword>
<dbReference type="Pfam" id="PF08757">
    <property type="entry name" value="CotH"/>
    <property type="match status" value="1"/>
</dbReference>
<evidence type="ECO:0000313" key="4">
    <source>
        <dbReference type="Proteomes" id="UP000075635"/>
    </source>
</evidence>
<dbReference type="InterPro" id="IPR059177">
    <property type="entry name" value="GH29D-like_dom"/>
</dbReference>
<proteinExistence type="predicted"/>
<sequence>MKNSNTDKRTRFAWLHRSVSLALLAVCVACGQAPDGPGSSGDDNTPVNPTLIGDVAFSTPSQTFRDQIQVGMTTTLEGAEIRYTVDGQPPTAASTLYTGEPMTLTATTQVRAQAFVGGAARGSVSTGLYIARTIDATSDIPIIIVDGYGTGKPTDKEVYFDAAVMIWEPVNGVASIASLPTMAMRAGYHVRGQSSMNFPQTPYKLELWDNDGKDLDYSVLGMPADSDWALIPPFYDRTLIRNPFTYSLGQEMGLEAPRSEFAEVYLNYDARPLGDADYQGIYWVSETIKNNKARTDLAQLEEEDRGLPDISGGYIFKFDQAAAEEPLLTCTGSDPLPGFGGFGGPRPGSDSGGTCWVDLEVVDPDPLNDEQKTWLTQYIQQFHDAVHQTPIGDYAAYIDVPSFIDYLIISELTLNVDAYVRSAFYHKDRDQKLKAGPLWDYNFALGGVGAKSATPASGQDTGWRFSGQRNVNNWYQKLTADPDFMAQVRARYTELRGTLLSEAALEQRMDSLSARLSQAVVRDYEKWPVSSVIESETGFVGGPTVPTWEGQLQVMRDFLRERLAWMDANLP</sequence>
<protein>
    <submittedName>
        <fullName evidence="3">Spore coat protein CotH</fullName>
    </submittedName>
</protein>
<dbReference type="Proteomes" id="UP000075635">
    <property type="component" value="Unassembled WGS sequence"/>
</dbReference>
<name>A0A150RBF1_SORCE</name>
<evidence type="ECO:0000313" key="3">
    <source>
        <dbReference type="EMBL" id="KYF77540.1"/>
    </source>
</evidence>